<sequence length="314" mass="35212">MQKKQALTEEFAEIERGLAEELRLAGVEKADPADFLKLKAGLEVAEQKIAELTRAESSQTLLEKSLTEALNRLSELWVEEYQEIEAVLAAINQADSPLKIVPSFASDKKAMLAVLKEACTGSRLRESTYQTVVDSFSNFGELWLNRDKLPGIINSSAETFSMYLEQQIESLIVWQIPNTYIIEFRGKPLEQHSLGQRASALMLFVLNQQDNDVVIIDQPEDDLDNQTIYDDVIKIIRAMKPRTQFIFATHNANIPVLGDAENVCACEYSDGKIQTVGGGVDAPLVQQHIISVMEGGREAFERRREVYGSWLSKT</sequence>
<dbReference type="Proteomes" id="UP000530628">
    <property type="component" value="Unassembled WGS sequence"/>
</dbReference>
<dbReference type="EMBL" id="AASWOY010000262">
    <property type="protein sequence ID" value="EFH6652646.1"/>
    <property type="molecule type" value="Genomic_DNA"/>
</dbReference>
<dbReference type="AlphaFoldDB" id="A0A8S7UCL4"/>
<dbReference type="GO" id="GO:0005524">
    <property type="term" value="F:ATP binding"/>
    <property type="evidence" value="ECO:0007669"/>
    <property type="project" value="UniProtKB-KW"/>
</dbReference>
<protein>
    <submittedName>
        <fullName evidence="1">ATP-binding protein</fullName>
    </submittedName>
</protein>
<keyword evidence="1" id="KW-0067">ATP-binding</keyword>
<proteinExistence type="predicted"/>
<dbReference type="InterPro" id="IPR027417">
    <property type="entry name" value="P-loop_NTPase"/>
</dbReference>
<keyword evidence="1" id="KW-0547">Nucleotide-binding</keyword>
<gene>
    <name evidence="1" type="ORF">GNW61_28805</name>
</gene>
<comment type="caution">
    <text evidence="1">The sequence shown here is derived from an EMBL/GenBank/DDBJ whole genome shotgun (WGS) entry which is preliminary data.</text>
</comment>
<accession>A0A8S7UCL4</accession>
<reference evidence="1 2" key="1">
    <citation type="submission" date="2019-11" db="EMBL/GenBank/DDBJ databases">
        <authorList>
            <consortium name="GenomeTrakr network: Whole genome sequencing for foodborne pathogen traceback"/>
        </authorList>
    </citation>
    <scope>NUCLEOTIDE SEQUENCE [LARGE SCALE GENOMIC DNA]</scope>
    <source>
        <strain evidence="1 2">PSU-2072</strain>
    </source>
</reference>
<dbReference type="Gene3D" id="3.40.50.300">
    <property type="entry name" value="P-loop containing nucleotide triphosphate hydrolases"/>
    <property type="match status" value="1"/>
</dbReference>
<dbReference type="SUPFAM" id="SSF52540">
    <property type="entry name" value="P-loop containing nucleoside triphosphate hydrolases"/>
    <property type="match status" value="1"/>
</dbReference>
<evidence type="ECO:0000313" key="1">
    <source>
        <dbReference type="EMBL" id="EFH6652646.1"/>
    </source>
</evidence>
<organism evidence="1 2">
    <name type="scientific">Escherichia coli</name>
    <dbReference type="NCBI Taxonomy" id="562"/>
    <lineage>
        <taxon>Bacteria</taxon>
        <taxon>Pseudomonadati</taxon>
        <taxon>Pseudomonadota</taxon>
        <taxon>Gammaproteobacteria</taxon>
        <taxon>Enterobacterales</taxon>
        <taxon>Enterobacteriaceae</taxon>
        <taxon>Escherichia</taxon>
    </lineage>
</organism>
<evidence type="ECO:0000313" key="2">
    <source>
        <dbReference type="Proteomes" id="UP000530628"/>
    </source>
</evidence>
<name>A0A8S7UCL4_ECOLX</name>